<dbReference type="AlphaFoldDB" id="A0A8C8BZY9"/>
<proteinExistence type="inferred from homology"/>
<keyword evidence="2 8" id="KW-0796">Tight junction</keyword>
<evidence type="ECO:0000256" key="5">
    <source>
        <dbReference type="ARBA" id="ARBA00022949"/>
    </source>
</evidence>
<dbReference type="GeneTree" id="ENSGT00940000166956"/>
<reference evidence="9" key="2">
    <citation type="submission" date="2025-09" db="UniProtKB">
        <authorList>
            <consortium name="Ensembl"/>
        </authorList>
    </citation>
    <scope>IDENTIFICATION</scope>
</reference>
<evidence type="ECO:0000313" key="9">
    <source>
        <dbReference type="Ensembl" id="ENSOTSP00005004623.1"/>
    </source>
</evidence>
<keyword evidence="5 8" id="KW-0965">Cell junction</keyword>
<evidence type="ECO:0000256" key="8">
    <source>
        <dbReference type="RuleBase" id="RU060637"/>
    </source>
</evidence>
<dbReference type="FunFam" id="1.20.140.150:FF:000001">
    <property type="entry name" value="Claudin"/>
    <property type="match status" value="1"/>
</dbReference>
<name>A0A8C8BZY9_ONCTS</name>
<feature type="transmembrane region" description="Helical" evidence="8">
    <location>
        <begin position="176"/>
        <end position="198"/>
    </location>
</feature>
<dbReference type="GO" id="GO:0005886">
    <property type="term" value="C:plasma membrane"/>
    <property type="evidence" value="ECO:0007669"/>
    <property type="project" value="UniProtKB-SubCell"/>
</dbReference>
<dbReference type="PROSITE" id="PS01346">
    <property type="entry name" value="CLAUDIN"/>
    <property type="match status" value="1"/>
</dbReference>
<protein>
    <recommendedName>
        <fullName evidence="8">Claudin</fullName>
    </recommendedName>
</protein>
<keyword evidence="4 8" id="KW-0812">Transmembrane</keyword>
<organism evidence="9 10">
    <name type="scientific">Oncorhynchus tshawytscha</name>
    <name type="common">Chinook salmon</name>
    <name type="synonym">Salmo tshawytscha</name>
    <dbReference type="NCBI Taxonomy" id="74940"/>
    <lineage>
        <taxon>Eukaryota</taxon>
        <taxon>Metazoa</taxon>
        <taxon>Chordata</taxon>
        <taxon>Craniata</taxon>
        <taxon>Vertebrata</taxon>
        <taxon>Euteleostomi</taxon>
        <taxon>Actinopterygii</taxon>
        <taxon>Neopterygii</taxon>
        <taxon>Teleostei</taxon>
        <taxon>Protacanthopterygii</taxon>
        <taxon>Salmoniformes</taxon>
        <taxon>Salmonidae</taxon>
        <taxon>Salmoninae</taxon>
        <taxon>Oncorhynchus</taxon>
    </lineage>
</organism>
<dbReference type="PRINTS" id="PR01077">
    <property type="entry name" value="CLAUDIN"/>
</dbReference>
<sequence length="236" mass="25128">MVSRRPGPRASYTVSTMSTAVEATGFFMCIASWLITGTALANDYWKVSSVSGSVIISNRQYENLWHSCAEDSSGIAECRDFESLLGLPGHVQASRALMIISLLLGLVSMIVSLLGLKCIKIGSATEQAKAKIAVTGGSLFILAGLCELICCSWYATRVVEDFNNPFFGGVKFELGTGLFLGWGAASLSMLGGSLLCCACKRAKSEKPKAGYYATSQPKTIYAPAARSEPDSTKAYV</sequence>
<comment type="subcellular location">
    <subcellularLocation>
        <location evidence="8">Cell junction</location>
        <location evidence="8">Tight junction</location>
    </subcellularLocation>
    <subcellularLocation>
        <location evidence="8">Cell membrane</location>
        <topology evidence="8">Multi-pass membrane protein</topology>
    </subcellularLocation>
</comment>
<dbReference type="InterPro" id="IPR006187">
    <property type="entry name" value="Claudin"/>
</dbReference>
<comment type="function">
    <text evidence="8">Claudins function as major constituents of the tight junction complexes that regulate the permeability of epithelia.</text>
</comment>
<accession>A0A8C8BZY9</accession>
<comment type="similarity">
    <text evidence="1 8">Belongs to the claudin family.</text>
</comment>
<dbReference type="GO" id="GO:0005923">
    <property type="term" value="C:bicellular tight junction"/>
    <property type="evidence" value="ECO:0007669"/>
    <property type="project" value="UniProtKB-SubCell"/>
</dbReference>
<dbReference type="Ensembl" id="ENSOTST00005005163.2">
    <property type="protein sequence ID" value="ENSOTSP00005004623.1"/>
    <property type="gene ID" value="ENSOTSG00005002657.2"/>
</dbReference>
<reference evidence="9" key="1">
    <citation type="submission" date="2025-08" db="UniProtKB">
        <authorList>
            <consortium name="Ensembl"/>
        </authorList>
    </citation>
    <scope>IDENTIFICATION</scope>
</reference>
<evidence type="ECO:0000256" key="1">
    <source>
        <dbReference type="ARBA" id="ARBA00008295"/>
    </source>
</evidence>
<dbReference type="Gene3D" id="1.20.140.150">
    <property type="match status" value="1"/>
</dbReference>
<keyword evidence="6 8" id="KW-1133">Transmembrane helix</keyword>
<dbReference type="InterPro" id="IPR004031">
    <property type="entry name" value="PMP22/EMP/MP20/Claudin"/>
</dbReference>
<keyword evidence="3 8" id="KW-1003">Cell membrane</keyword>
<feature type="transmembrane region" description="Helical" evidence="8">
    <location>
        <begin position="137"/>
        <end position="156"/>
    </location>
</feature>
<keyword evidence="7 8" id="KW-0472">Membrane</keyword>
<keyword evidence="10" id="KW-1185">Reference proteome</keyword>
<gene>
    <name evidence="9" type="primary">cldn15la</name>
</gene>
<evidence type="ECO:0000256" key="3">
    <source>
        <dbReference type="ARBA" id="ARBA00022475"/>
    </source>
</evidence>
<dbReference type="GO" id="GO:0005198">
    <property type="term" value="F:structural molecule activity"/>
    <property type="evidence" value="ECO:0007669"/>
    <property type="project" value="InterPro"/>
</dbReference>
<dbReference type="Pfam" id="PF00822">
    <property type="entry name" value="PMP22_Claudin"/>
    <property type="match status" value="1"/>
</dbReference>
<evidence type="ECO:0000313" key="10">
    <source>
        <dbReference type="Proteomes" id="UP000694402"/>
    </source>
</evidence>
<evidence type="ECO:0000256" key="6">
    <source>
        <dbReference type="ARBA" id="ARBA00022989"/>
    </source>
</evidence>
<dbReference type="Proteomes" id="UP000694402">
    <property type="component" value="Unassembled WGS sequence"/>
</dbReference>
<evidence type="ECO:0000256" key="2">
    <source>
        <dbReference type="ARBA" id="ARBA00022427"/>
    </source>
</evidence>
<evidence type="ECO:0000256" key="7">
    <source>
        <dbReference type="ARBA" id="ARBA00023136"/>
    </source>
</evidence>
<dbReference type="PANTHER" id="PTHR12002">
    <property type="entry name" value="CLAUDIN"/>
    <property type="match status" value="1"/>
</dbReference>
<feature type="transmembrane region" description="Helical" evidence="8">
    <location>
        <begin position="96"/>
        <end position="116"/>
    </location>
</feature>
<evidence type="ECO:0000256" key="4">
    <source>
        <dbReference type="ARBA" id="ARBA00022692"/>
    </source>
</evidence>
<feature type="transmembrane region" description="Helical" evidence="8">
    <location>
        <begin position="12"/>
        <end position="35"/>
    </location>
</feature>
<dbReference type="InterPro" id="IPR017974">
    <property type="entry name" value="Claudin_CS"/>
</dbReference>